<organism evidence="2 3">
    <name type="scientific">Mythimna separata</name>
    <name type="common">Oriental armyworm</name>
    <name type="synonym">Pseudaletia separata</name>
    <dbReference type="NCBI Taxonomy" id="271217"/>
    <lineage>
        <taxon>Eukaryota</taxon>
        <taxon>Metazoa</taxon>
        <taxon>Ecdysozoa</taxon>
        <taxon>Arthropoda</taxon>
        <taxon>Hexapoda</taxon>
        <taxon>Insecta</taxon>
        <taxon>Pterygota</taxon>
        <taxon>Neoptera</taxon>
        <taxon>Endopterygota</taxon>
        <taxon>Lepidoptera</taxon>
        <taxon>Glossata</taxon>
        <taxon>Ditrysia</taxon>
        <taxon>Noctuoidea</taxon>
        <taxon>Noctuidae</taxon>
        <taxon>Noctuinae</taxon>
        <taxon>Hadenini</taxon>
        <taxon>Mythimna</taxon>
    </lineage>
</organism>
<evidence type="ECO:0000256" key="1">
    <source>
        <dbReference type="SAM" id="MobiDB-lite"/>
    </source>
</evidence>
<keyword evidence="3" id="KW-1185">Reference proteome</keyword>
<name>A0AAD7YZ07_MYTSE</name>
<evidence type="ECO:0000313" key="2">
    <source>
        <dbReference type="EMBL" id="KAJ8734237.1"/>
    </source>
</evidence>
<feature type="compositionally biased region" description="Basic and acidic residues" evidence="1">
    <location>
        <begin position="338"/>
        <end position="356"/>
    </location>
</feature>
<dbReference type="AlphaFoldDB" id="A0AAD7YZ07"/>
<dbReference type="PANTHER" id="PTHR31569">
    <property type="entry name" value="SWIM-TYPE DOMAIN-CONTAINING PROTEIN"/>
    <property type="match status" value="1"/>
</dbReference>
<dbReference type="InterPro" id="IPR052579">
    <property type="entry name" value="Zinc_finger_SWIM"/>
</dbReference>
<gene>
    <name evidence="2" type="ORF">PYW07_014788</name>
</gene>
<evidence type="ECO:0000313" key="3">
    <source>
        <dbReference type="Proteomes" id="UP001231518"/>
    </source>
</evidence>
<feature type="region of interest" description="Disordered" evidence="1">
    <location>
        <begin position="284"/>
        <end position="305"/>
    </location>
</feature>
<protein>
    <recommendedName>
        <fullName evidence="4">FAR1 domain-containing protein</fullName>
    </recommendedName>
</protein>
<dbReference type="PANTHER" id="PTHR31569:SF4">
    <property type="entry name" value="SWIM-TYPE DOMAIN-CONTAINING PROTEIN"/>
    <property type="match status" value="1"/>
</dbReference>
<dbReference type="Proteomes" id="UP001231518">
    <property type="component" value="Chromosome 5"/>
</dbReference>
<sequence length="805" mass="93852">MGFDKHFNQDHCYLDDPADSVAMNVEIMEENFQVPQNNVILEKPVIRYLELSGSSNSGMIVRSEDSNKFSKKALVYLPYSEYCSEHRELFLHEDEKLVKPGDKFASHDDFVQYLNENAKRWCFYYRCSDSRKPNTGQETYTYNCVYLRNKEKYKKKGLRKRNNNMKTDCPCKIKLRHLPNEKELTVVYVCNHHDHELSLQEFYKLQHGRRLPPYVKEEIKDFLQLKIDIMKIRAYVEMETGFTMSRPFFYALEKNLKSREVERHISEQRLMLLKQKIAAVDEMYGNNDDENGDEHSEQSQDHPDDDIVEATKKKYKRAIQSAERVRPNKNPPLKRRSKVNEEVDSEDPKRIKVKEEHPENNYNNEILQSVKHLQESVKCEIQRNPWIADQCVPVLPNSATLKVEPDEQSVHVQEVAPFRTALKTETDNKAVHAQGVEHLDEILLAQNEIGNLNYTIEYCVDDHNQGMNNEFVQIINEGQANEIEANEAEENNIDNIAYETVVTDDIDETQDLVEEYLDQDLEEGVEYQIVSQEDVNNQSEILTDFDNSQDIVEANHVEYTTEDVGDDSQEVEYLDDEVTEENAQDVAVQTAGSVDSNASTAHSLLPVFDVYMKDGNVTGFVVNDNLITGLKDGVDKEIQTNEDVPPSDTQDIANEDFDGEIIQHTSNKKSGDTYTKHEYVHKYNIDRYMTQPHFPKYVETLAKETYMDVLHMFTNIYNEKAMFKITTTQRGKEGNTRIWYIKDGHRTKKRRKDETQREKLGQNLQSIFILKEKLRYMKQKNSELLIKNKQLEEVALRLVEMTEEA</sequence>
<comment type="caution">
    <text evidence="2">The sequence shown here is derived from an EMBL/GenBank/DDBJ whole genome shotgun (WGS) entry which is preliminary data.</text>
</comment>
<feature type="region of interest" description="Disordered" evidence="1">
    <location>
        <begin position="318"/>
        <end position="356"/>
    </location>
</feature>
<proteinExistence type="predicted"/>
<accession>A0AAD7YZ07</accession>
<reference evidence="2" key="1">
    <citation type="submission" date="2023-03" db="EMBL/GenBank/DDBJ databases">
        <title>Chromosome-level genomes of two armyworms, Mythimna separata and Mythimna loreyi, provide insights into the biosynthesis and reception of sex pheromones.</title>
        <authorList>
            <person name="Zhao H."/>
        </authorList>
    </citation>
    <scope>NUCLEOTIDE SEQUENCE</scope>
    <source>
        <strain evidence="2">BeijingLab</strain>
        <tissue evidence="2">Pupa</tissue>
    </source>
</reference>
<feature type="compositionally biased region" description="Basic and acidic residues" evidence="1">
    <location>
        <begin position="293"/>
        <end position="302"/>
    </location>
</feature>
<dbReference type="EMBL" id="JARGEI010000003">
    <property type="protein sequence ID" value="KAJ8734237.1"/>
    <property type="molecule type" value="Genomic_DNA"/>
</dbReference>
<evidence type="ECO:0008006" key="4">
    <source>
        <dbReference type="Google" id="ProtNLM"/>
    </source>
</evidence>